<dbReference type="RefSeq" id="WP_157458898.1">
    <property type="nucleotide sequence ID" value="NZ_WQLB01000009.1"/>
</dbReference>
<dbReference type="GO" id="GO:0006310">
    <property type="term" value="P:DNA recombination"/>
    <property type="evidence" value="ECO:0007669"/>
    <property type="project" value="InterPro"/>
</dbReference>
<dbReference type="Proteomes" id="UP000483286">
    <property type="component" value="Unassembled WGS sequence"/>
</dbReference>
<comment type="caution">
    <text evidence="2">The sequence shown here is derived from an EMBL/GenBank/DDBJ whole genome shotgun (WGS) entry which is preliminary data.</text>
</comment>
<sequence>MTAIEHARPTGMPLAPVDFNRDQLDLIKTQIAPGASDGELQLFIEQCRRTGLDPFSRQIYAVMREENKQVNGQWTKQQRMTIQVSIDGFRVIAERHGQYAGRVGPLWCGPDGKWVDVWLSKDPPAAAKVGILRHGFTEPLWAVARFEAYVSRKRDGAPMGLWGKMPDVMIAKCAEAQALRSAFPNDLSGLYTSDEMAQADNAREERPAAPAQAAPTRRTDMTREVQQAAGTPAHTLPDPQQEELMQRWVTSIGDLADRVRKVAPAAEVQSILDTYNWRADLDAARACHTDLKALGLKHAPKTDAQPAQTQPEAQQPAAQTDAEPMVTAAQIGQLQAAAKGMGADTSAVRAMVWGHLLQHTGPVSTKQLSEAEATWLLNAISHLGPEQRAAKVQAAQAQFSGTPF</sequence>
<proteinExistence type="predicted"/>
<dbReference type="NCBIfam" id="TIGR01913">
    <property type="entry name" value="bet_lambda"/>
    <property type="match status" value="1"/>
</dbReference>
<evidence type="ECO:0000313" key="3">
    <source>
        <dbReference type="Proteomes" id="UP000483286"/>
    </source>
</evidence>
<organism evidence="2 3">
    <name type="scientific">Deinococcus arboris</name>
    <dbReference type="NCBI Taxonomy" id="2682977"/>
    <lineage>
        <taxon>Bacteria</taxon>
        <taxon>Thermotogati</taxon>
        <taxon>Deinococcota</taxon>
        <taxon>Deinococci</taxon>
        <taxon>Deinococcales</taxon>
        <taxon>Deinococcaceae</taxon>
        <taxon>Deinococcus</taxon>
    </lineage>
</organism>
<dbReference type="AlphaFoldDB" id="A0A7C9HRN4"/>
<reference evidence="2 3" key="1">
    <citation type="submission" date="2019-12" db="EMBL/GenBank/DDBJ databases">
        <title>Deinococcus sp. HMF7620 Genome sequencing and assembly.</title>
        <authorList>
            <person name="Kang H."/>
            <person name="Kim H."/>
            <person name="Joh K."/>
        </authorList>
    </citation>
    <scope>NUCLEOTIDE SEQUENCE [LARGE SCALE GENOMIC DNA]</scope>
    <source>
        <strain evidence="2 3">HMF7620</strain>
    </source>
</reference>
<name>A0A7C9HRN4_9DEIO</name>
<dbReference type="InterPro" id="IPR018330">
    <property type="entry name" value="RecT_fam"/>
</dbReference>
<gene>
    <name evidence="2" type="primary">bet</name>
    <name evidence="2" type="ORF">GO986_08730</name>
</gene>
<protein>
    <submittedName>
        <fullName evidence="2">Phage recombination protein Bet</fullName>
    </submittedName>
</protein>
<feature type="region of interest" description="Disordered" evidence="1">
    <location>
        <begin position="300"/>
        <end position="321"/>
    </location>
</feature>
<dbReference type="Pfam" id="PF03837">
    <property type="entry name" value="RecT"/>
    <property type="match status" value="1"/>
</dbReference>
<evidence type="ECO:0000256" key="1">
    <source>
        <dbReference type="SAM" id="MobiDB-lite"/>
    </source>
</evidence>
<dbReference type="InterPro" id="IPR010183">
    <property type="entry name" value="Phage_lambda_Bet"/>
</dbReference>
<evidence type="ECO:0000313" key="2">
    <source>
        <dbReference type="EMBL" id="MVN86847.1"/>
    </source>
</evidence>
<accession>A0A7C9HRN4</accession>
<keyword evidence="3" id="KW-1185">Reference proteome</keyword>
<dbReference type="GO" id="GO:0003677">
    <property type="term" value="F:DNA binding"/>
    <property type="evidence" value="ECO:0007669"/>
    <property type="project" value="InterPro"/>
</dbReference>
<feature type="region of interest" description="Disordered" evidence="1">
    <location>
        <begin position="198"/>
        <end position="224"/>
    </location>
</feature>
<feature type="compositionally biased region" description="Low complexity" evidence="1">
    <location>
        <begin position="303"/>
        <end position="321"/>
    </location>
</feature>
<dbReference type="EMBL" id="WQLB01000009">
    <property type="protein sequence ID" value="MVN86847.1"/>
    <property type="molecule type" value="Genomic_DNA"/>
</dbReference>